<name>A0A1Z5JD33_FISSO</name>
<comment type="caution">
    <text evidence="2">The sequence shown here is derived from an EMBL/GenBank/DDBJ whole genome shotgun (WGS) entry which is preliminary data.</text>
</comment>
<evidence type="ECO:0000256" key="1">
    <source>
        <dbReference type="SAM" id="SignalP"/>
    </source>
</evidence>
<dbReference type="AlphaFoldDB" id="A0A1Z5JD33"/>
<sequence>MLSKLFVLALVAAVARGERFQFNYNEAVPYVENQLGQRFMQVTQPECNPAGSLFVCENVGTTVRDTAGNSVAITATLVCSFSPLVQVDFRQAEGCSCEAQVATADGGSKKCACTLCPAGYGDNPISIDCDMSNTTATNMTDTNATGVDAEGEMEAVDPFILDSCTSYDCDFRCNGTCKFGCDEVPLPEECFELCGTPQPTGAPAGGATQPTSGAPTLSTMWLFVFGPLFMLIKYQYNY</sequence>
<protein>
    <submittedName>
        <fullName evidence="2">Uncharacterized protein</fullName>
    </submittedName>
</protein>
<evidence type="ECO:0000313" key="2">
    <source>
        <dbReference type="EMBL" id="GAX11792.1"/>
    </source>
</evidence>
<keyword evidence="3" id="KW-1185">Reference proteome</keyword>
<dbReference type="OrthoDB" id="10567400at2759"/>
<keyword evidence="1" id="KW-0732">Signal</keyword>
<gene>
    <name evidence="2" type="ORF">FisN_7Lh176</name>
</gene>
<reference evidence="2 3" key="1">
    <citation type="journal article" date="2015" name="Plant Cell">
        <title>Oil accumulation by the oleaginous diatom Fistulifera solaris as revealed by the genome and transcriptome.</title>
        <authorList>
            <person name="Tanaka T."/>
            <person name="Maeda Y."/>
            <person name="Veluchamy A."/>
            <person name="Tanaka M."/>
            <person name="Abida H."/>
            <person name="Marechal E."/>
            <person name="Bowler C."/>
            <person name="Muto M."/>
            <person name="Sunaga Y."/>
            <person name="Tanaka M."/>
            <person name="Yoshino T."/>
            <person name="Taniguchi T."/>
            <person name="Fukuda Y."/>
            <person name="Nemoto M."/>
            <person name="Matsumoto M."/>
            <person name="Wong P.S."/>
            <person name="Aburatani S."/>
            <person name="Fujibuchi W."/>
        </authorList>
    </citation>
    <scope>NUCLEOTIDE SEQUENCE [LARGE SCALE GENOMIC DNA]</scope>
    <source>
        <strain evidence="2 3">JPCC DA0580</strain>
    </source>
</reference>
<feature type="chain" id="PRO_5012961455" evidence="1">
    <location>
        <begin position="18"/>
        <end position="238"/>
    </location>
</feature>
<accession>A0A1Z5JD33</accession>
<evidence type="ECO:0000313" key="3">
    <source>
        <dbReference type="Proteomes" id="UP000198406"/>
    </source>
</evidence>
<feature type="signal peptide" evidence="1">
    <location>
        <begin position="1"/>
        <end position="17"/>
    </location>
</feature>
<dbReference type="InParanoid" id="A0A1Z5JD33"/>
<dbReference type="Proteomes" id="UP000198406">
    <property type="component" value="Unassembled WGS sequence"/>
</dbReference>
<organism evidence="2 3">
    <name type="scientific">Fistulifera solaris</name>
    <name type="common">Oleaginous diatom</name>
    <dbReference type="NCBI Taxonomy" id="1519565"/>
    <lineage>
        <taxon>Eukaryota</taxon>
        <taxon>Sar</taxon>
        <taxon>Stramenopiles</taxon>
        <taxon>Ochrophyta</taxon>
        <taxon>Bacillariophyta</taxon>
        <taxon>Bacillariophyceae</taxon>
        <taxon>Bacillariophycidae</taxon>
        <taxon>Naviculales</taxon>
        <taxon>Naviculaceae</taxon>
        <taxon>Fistulifera</taxon>
    </lineage>
</organism>
<proteinExistence type="predicted"/>
<dbReference type="EMBL" id="BDSP01000044">
    <property type="protein sequence ID" value="GAX11792.1"/>
    <property type="molecule type" value="Genomic_DNA"/>
</dbReference>